<reference evidence="1" key="2">
    <citation type="submission" date="2021-08" db="EMBL/GenBank/DDBJ databases">
        <authorList>
            <person name="Tani A."/>
            <person name="Ola A."/>
            <person name="Ogura Y."/>
            <person name="Katsura K."/>
            <person name="Hayashi T."/>
        </authorList>
    </citation>
    <scope>NUCLEOTIDE SEQUENCE</scope>
    <source>
        <strain evidence="1">DSM 23632</strain>
    </source>
</reference>
<evidence type="ECO:0008006" key="3">
    <source>
        <dbReference type="Google" id="ProtNLM"/>
    </source>
</evidence>
<dbReference type="RefSeq" id="WP_238184614.1">
    <property type="nucleotide sequence ID" value="NZ_BPRB01000270.1"/>
</dbReference>
<name>A0ABQ4U4L3_9HYPH</name>
<comment type="caution">
    <text evidence="1">The sequence shown here is derived from an EMBL/GenBank/DDBJ whole genome shotgun (WGS) entry which is preliminary data.</text>
</comment>
<organism evidence="1 2">
    <name type="scientific">Methylobacterium trifolii</name>
    <dbReference type="NCBI Taxonomy" id="1003092"/>
    <lineage>
        <taxon>Bacteria</taxon>
        <taxon>Pseudomonadati</taxon>
        <taxon>Pseudomonadota</taxon>
        <taxon>Alphaproteobacteria</taxon>
        <taxon>Hyphomicrobiales</taxon>
        <taxon>Methylobacteriaceae</taxon>
        <taxon>Methylobacterium</taxon>
    </lineage>
</organism>
<protein>
    <recommendedName>
        <fullName evidence="3">SPOR domain-containing protein</fullName>
    </recommendedName>
</protein>
<gene>
    <name evidence="1" type="ORF">MPOCJGCO_4178</name>
</gene>
<dbReference type="EMBL" id="BPRB01000270">
    <property type="protein sequence ID" value="GJE62049.1"/>
    <property type="molecule type" value="Genomic_DNA"/>
</dbReference>
<evidence type="ECO:0000313" key="2">
    <source>
        <dbReference type="Proteomes" id="UP001055057"/>
    </source>
</evidence>
<keyword evidence="2" id="KW-1185">Reference proteome</keyword>
<evidence type="ECO:0000313" key="1">
    <source>
        <dbReference type="EMBL" id="GJE62049.1"/>
    </source>
</evidence>
<sequence>MDLMVQFDGAAVGSEGGAAWTGAHQAVSALGCSLRAVHPGTSDPNLRRWFAVSVPDAGQAARLAEALRVRPEVTAAYVKPTDEAP</sequence>
<reference evidence="1" key="1">
    <citation type="journal article" date="2021" name="Front. Microbiol.">
        <title>Comprehensive Comparative Genomics and Phenotyping of Methylobacterium Species.</title>
        <authorList>
            <person name="Alessa O."/>
            <person name="Ogura Y."/>
            <person name="Fujitani Y."/>
            <person name="Takami H."/>
            <person name="Hayashi T."/>
            <person name="Sahin N."/>
            <person name="Tani A."/>
        </authorList>
    </citation>
    <scope>NUCLEOTIDE SEQUENCE</scope>
    <source>
        <strain evidence="1">DSM 23632</strain>
    </source>
</reference>
<accession>A0ABQ4U4L3</accession>
<dbReference type="Proteomes" id="UP001055057">
    <property type="component" value="Unassembled WGS sequence"/>
</dbReference>
<proteinExistence type="predicted"/>